<dbReference type="PROSITE" id="PS50943">
    <property type="entry name" value="HTH_CROC1"/>
    <property type="match status" value="1"/>
</dbReference>
<evidence type="ECO:0000313" key="2">
    <source>
        <dbReference type="EMBL" id="MEP0866431.1"/>
    </source>
</evidence>
<reference evidence="2 3" key="1">
    <citation type="submission" date="2022-04" db="EMBL/GenBank/DDBJ databases">
        <title>Positive selection, recombination, and allopatry shape intraspecific diversity of widespread and dominant cyanobacteria.</title>
        <authorList>
            <person name="Wei J."/>
            <person name="Shu W."/>
            <person name="Hu C."/>
        </authorList>
    </citation>
    <scope>NUCLEOTIDE SEQUENCE [LARGE SCALE GENOMIC DNA]</scope>
    <source>
        <strain evidence="2 3">GB2-A5</strain>
    </source>
</reference>
<evidence type="ECO:0000259" key="1">
    <source>
        <dbReference type="PROSITE" id="PS50943"/>
    </source>
</evidence>
<name>A0ABV0JSQ7_9CYAN</name>
<protein>
    <submittedName>
        <fullName evidence="2">Helix-turn-helix transcriptional regulator</fullName>
    </submittedName>
</protein>
<dbReference type="InterPro" id="IPR010982">
    <property type="entry name" value="Lambda_DNA-bd_dom_sf"/>
</dbReference>
<organism evidence="2 3">
    <name type="scientific">Funiculus sociatus GB2-A5</name>
    <dbReference type="NCBI Taxonomy" id="2933946"/>
    <lineage>
        <taxon>Bacteria</taxon>
        <taxon>Bacillati</taxon>
        <taxon>Cyanobacteriota</taxon>
        <taxon>Cyanophyceae</taxon>
        <taxon>Coleofasciculales</taxon>
        <taxon>Coleofasciculaceae</taxon>
        <taxon>Funiculus</taxon>
    </lineage>
</organism>
<dbReference type="SMART" id="SM00530">
    <property type="entry name" value="HTH_XRE"/>
    <property type="match status" value="1"/>
</dbReference>
<keyword evidence="3" id="KW-1185">Reference proteome</keyword>
<dbReference type="Pfam" id="PF01381">
    <property type="entry name" value="HTH_3"/>
    <property type="match status" value="1"/>
</dbReference>
<comment type="caution">
    <text evidence="2">The sequence shown here is derived from an EMBL/GenBank/DDBJ whole genome shotgun (WGS) entry which is preliminary data.</text>
</comment>
<dbReference type="InterPro" id="IPR001387">
    <property type="entry name" value="Cro/C1-type_HTH"/>
</dbReference>
<dbReference type="SUPFAM" id="SSF47413">
    <property type="entry name" value="lambda repressor-like DNA-binding domains"/>
    <property type="match status" value="1"/>
</dbReference>
<feature type="domain" description="HTH cro/C1-type" evidence="1">
    <location>
        <begin position="18"/>
        <end position="74"/>
    </location>
</feature>
<dbReference type="Proteomes" id="UP001442494">
    <property type="component" value="Unassembled WGS sequence"/>
</dbReference>
<proteinExistence type="predicted"/>
<sequence>MVMARPKKSQPEETDSPFKKLRLAAGLSQEDLVRLMGVSVSTIRRWERGLAEPTMTVYQMKAFCSAVNKSLDDLPNSLITQRSHSEED</sequence>
<dbReference type="Gene3D" id="1.10.260.40">
    <property type="entry name" value="lambda repressor-like DNA-binding domains"/>
    <property type="match status" value="1"/>
</dbReference>
<accession>A0ABV0JSQ7</accession>
<dbReference type="CDD" id="cd00093">
    <property type="entry name" value="HTH_XRE"/>
    <property type="match status" value="1"/>
</dbReference>
<dbReference type="EMBL" id="JAMPKK010000043">
    <property type="protein sequence ID" value="MEP0866431.1"/>
    <property type="molecule type" value="Genomic_DNA"/>
</dbReference>
<evidence type="ECO:0000313" key="3">
    <source>
        <dbReference type="Proteomes" id="UP001442494"/>
    </source>
</evidence>
<gene>
    <name evidence="2" type="ORF">NDI37_18395</name>
</gene>